<dbReference type="Proteomes" id="UP000184035">
    <property type="component" value="Unassembled WGS sequence"/>
</dbReference>
<dbReference type="EMBL" id="FQVM01000007">
    <property type="protein sequence ID" value="SHE67492.1"/>
    <property type="molecule type" value="Genomic_DNA"/>
</dbReference>
<reference evidence="2 3" key="1">
    <citation type="submission" date="2016-11" db="EMBL/GenBank/DDBJ databases">
        <authorList>
            <person name="Jaros S."/>
            <person name="Januszkiewicz K."/>
            <person name="Wedrychowicz H."/>
        </authorList>
    </citation>
    <scope>NUCLEOTIDE SEQUENCE [LARGE SCALE GENOMIC DNA]</scope>
    <source>
        <strain evidence="2 3">DSM 2631</strain>
    </source>
</reference>
<dbReference type="STRING" id="1533.SAMN05443638_107110"/>
<evidence type="ECO:0000256" key="1">
    <source>
        <dbReference type="SAM" id="Coils"/>
    </source>
</evidence>
<sequence>MRRNYICLLSIILFLLIICQNVKAFDDSIFLQQLITCESSIVESGVKLQYEVANNFIKEKERIEKIFNLDKNIINKNDDKSFMLKWENNEDKYLIKGNKINDNSSFIDIELISTKKTNNVKQLKNKLQKVQNNLTSEEKYFTFLKEKINIGLQDKKNSIYNLLKSKKIKNIEEIPIHNGITSIVHFNDDSKLNYSLCTYDTGNYLIVGTPIIFITY</sequence>
<gene>
    <name evidence="2" type="ORF">SAMN05443638_107110</name>
</gene>
<dbReference type="SUPFAM" id="SSF143842">
    <property type="entry name" value="YwmB-like"/>
    <property type="match status" value="1"/>
</dbReference>
<name>A0A1M4VEY8_9CLOT</name>
<protein>
    <recommendedName>
        <fullName evidence="4">TATA-box binding</fullName>
    </recommendedName>
</protein>
<evidence type="ECO:0000313" key="3">
    <source>
        <dbReference type="Proteomes" id="UP000184035"/>
    </source>
</evidence>
<evidence type="ECO:0008006" key="4">
    <source>
        <dbReference type="Google" id="ProtNLM"/>
    </source>
</evidence>
<keyword evidence="3" id="KW-1185">Reference proteome</keyword>
<organism evidence="2 3">
    <name type="scientific">Clostridium fallax</name>
    <dbReference type="NCBI Taxonomy" id="1533"/>
    <lineage>
        <taxon>Bacteria</taxon>
        <taxon>Bacillati</taxon>
        <taxon>Bacillota</taxon>
        <taxon>Clostridia</taxon>
        <taxon>Eubacteriales</taxon>
        <taxon>Clostridiaceae</taxon>
        <taxon>Clostridium</taxon>
    </lineage>
</organism>
<evidence type="ECO:0000313" key="2">
    <source>
        <dbReference type="EMBL" id="SHE67492.1"/>
    </source>
</evidence>
<feature type="coiled-coil region" evidence="1">
    <location>
        <begin position="113"/>
        <end position="140"/>
    </location>
</feature>
<dbReference type="AlphaFoldDB" id="A0A1M4VEY8"/>
<dbReference type="InterPro" id="IPR036209">
    <property type="entry name" value="YwmB-like_sf"/>
</dbReference>
<keyword evidence="1" id="KW-0175">Coiled coil</keyword>
<accession>A0A1M4VEY8</accession>
<proteinExistence type="predicted"/>
<dbReference type="OrthoDB" id="1934444at2"/>
<dbReference type="RefSeq" id="WP_072894529.1">
    <property type="nucleotide sequence ID" value="NZ_FQVM01000007.1"/>
</dbReference>